<dbReference type="Pfam" id="PF02801">
    <property type="entry name" value="Ketoacyl-synt_C"/>
    <property type="match status" value="1"/>
</dbReference>
<evidence type="ECO:0000313" key="7">
    <source>
        <dbReference type="Proteomes" id="UP000199155"/>
    </source>
</evidence>
<dbReference type="AlphaFoldDB" id="A0A1G9AXD5"/>
<dbReference type="Proteomes" id="UP000199155">
    <property type="component" value="Unassembled WGS sequence"/>
</dbReference>
<dbReference type="InterPro" id="IPR014030">
    <property type="entry name" value="Ketoacyl_synth_N"/>
</dbReference>
<dbReference type="Gene3D" id="3.40.47.10">
    <property type="match status" value="2"/>
</dbReference>
<keyword evidence="3" id="KW-0012">Acyltransferase</keyword>
<dbReference type="SUPFAM" id="SSF53901">
    <property type="entry name" value="Thiolase-like"/>
    <property type="match status" value="2"/>
</dbReference>
<dbReference type="RefSeq" id="WP_093611261.1">
    <property type="nucleotide sequence ID" value="NZ_FNFF01000006.1"/>
</dbReference>
<dbReference type="PROSITE" id="PS52004">
    <property type="entry name" value="KS3_2"/>
    <property type="match status" value="1"/>
</dbReference>
<comment type="similarity">
    <text evidence="1 4">Belongs to the thiolase-like superfamily. Beta-ketoacyl-ACP synthases family.</text>
</comment>
<protein>
    <submittedName>
        <fullName evidence="6">3-oxoacyl-[acyl-carrier-protein] synthase II</fullName>
    </submittedName>
</protein>
<dbReference type="CDD" id="cd00834">
    <property type="entry name" value="KAS_I_II"/>
    <property type="match status" value="1"/>
</dbReference>
<evidence type="ECO:0000256" key="2">
    <source>
        <dbReference type="ARBA" id="ARBA00022679"/>
    </source>
</evidence>
<dbReference type="OrthoDB" id="9808669at2"/>
<dbReference type="EMBL" id="FNFF01000006">
    <property type="protein sequence ID" value="SDK31275.1"/>
    <property type="molecule type" value="Genomic_DNA"/>
</dbReference>
<keyword evidence="2 4" id="KW-0808">Transferase</keyword>
<evidence type="ECO:0000259" key="5">
    <source>
        <dbReference type="PROSITE" id="PS52004"/>
    </source>
</evidence>
<dbReference type="InterPro" id="IPR018201">
    <property type="entry name" value="Ketoacyl_synth_AS"/>
</dbReference>
<feature type="domain" description="Ketosynthase family 3 (KS3)" evidence="5">
    <location>
        <begin position="24"/>
        <end position="427"/>
    </location>
</feature>
<sequence length="433" mass="43700">MACLPQEAFAQSRSPGAAAPPTRTPDVAVTGIGLVTPAGTGREASWDGVCSGRPTAATDPELAGEPVDFSCRVRDFDPVRDLEDPQAWRYDRCTQFALAAAREAVGDAGLDPVAWPGERVGVVLGTAVGGISTLLPQARKFDATGAGGLSPMLLAKFLPNMAAGHLSIALGARGPSLQTSTACAAGATAVGLALFLLRSGACDIVVAGGAEAGVIPMMTSAFARMRALSRRTGEPAAASRPFDRDRDGFVMGEGAGVLVLERAADAARRGRTGYALLAGYGATSDAHHPVAPHPEGRGARAAIRAALADAGAAGTEVDHVNAHGTSTPLNDAVEGAALRQLLGTGASVTSTKGVTGHLLGAAGAVEAAFTALTIARGLAPPCANLTHPDPALDLDLIRGPARPQRPTLALSNSFGFGGHNAVLAFRPVAEVTA</sequence>
<dbReference type="PANTHER" id="PTHR11712:SF347">
    <property type="entry name" value="BETA KETOACYL-ACYL CARRIER PROTEIN SYNTHASE"/>
    <property type="match status" value="1"/>
</dbReference>
<dbReference type="PROSITE" id="PS00606">
    <property type="entry name" value="KS3_1"/>
    <property type="match status" value="1"/>
</dbReference>
<evidence type="ECO:0000313" key="6">
    <source>
        <dbReference type="EMBL" id="SDK31275.1"/>
    </source>
</evidence>
<reference evidence="6 7" key="1">
    <citation type="submission" date="2016-10" db="EMBL/GenBank/DDBJ databases">
        <authorList>
            <person name="de Groot N.N."/>
        </authorList>
    </citation>
    <scope>NUCLEOTIDE SEQUENCE [LARGE SCALE GENOMIC DNA]</scope>
    <source>
        <strain evidence="6 7">CGMCC 4.5727</strain>
    </source>
</reference>
<proteinExistence type="inferred from homology"/>
<dbReference type="InterPro" id="IPR014031">
    <property type="entry name" value="Ketoacyl_synth_C"/>
</dbReference>
<dbReference type="InterPro" id="IPR016039">
    <property type="entry name" value="Thiolase-like"/>
</dbReference>
<dbReference type="NCBIfam" id="NF005589">
    <property type="entry name" value="PRK07314.1"/>
    <property type="match status" value="1"/>
</dbReference>
<dbReference type="InterPro" id="IPR000794">
    <property type="entry name" value="Beta-ketoacyl_synthase"/>
</dbReference>
<accession>A0A1G9AXD5</accession>
<dbReference type="FunFam" id="3.40.47.10:FF:000029">
    <property type="entry name" value="3-oxoacyl-[acyl-carrier-protein] synthase 1"/>
    <property type="match status" value="1"/>
</dbReference>
<gene>
    <name evidence="6" type="ORF">SAMN05421806_106176</name>
</gene>
<organism evidence="6 7">
    <name type="scientific">Streptomyces indicus</name>
    <dbReference type="NCBI Taxonomy" id="417292"/>
    <lineage>
        <taxon>Bacteria</taxon>
        <taxon>Bacillati</taxon>
        <taxon>Actinomycetota</taxon>
        <taxon>Actinomycetes</taxon>
        <taxon>Kitasatosporales</taxon>
        <taxon>Streptomycetaceae</taxon>
        <taxon>Streptomyces</taxon>
    </lineage>
</organism>
<dbReference type="FunFam" id="3.40.47.10:FF:000018">
    <property type="entry name" value="3-oxoacyl-[acyl-carrier-protein] synthase 2"/>
    <property type="match status" value="1"/>
</dbReference>
<keyword evidence="7" id="KW-1185">Reference proteome</keyword>
<dbReference type="STRING" id="417292.SAMN05421806_106176"/>
<dbReference type="GO" id="GO:0004315">
    <property type="term" value="F:3-oxoacyl-[acyl-carrier-protein] synthase activity"/>
    <property type="evidence" value="ECO:0007669"/>
    <property type="project" value="InterPro"/>
</dbReference>
<dbReference type="SMART" id="SM00825">
    <property type="entry name" value="PKS_KS"/>
    <property type="match status" value="1"/>
</dbReference>
<dbReference type="GO" id="GO:0030497">
    <property type="term" value="P:fatty acid elongation"/>
    <property type="evidence" value="ECO:0007669"/>
    <property type="project" value="UniProtKB-ARBA"/>
</dbReference>
<evidence type="ECO:0000256" key="4">
    <source>
        <dbReference type="RuleBase" id="RU003694"/>
    </source>
</evidence>
<evidence type="ECO:0000256" key="1">
    <source>
        <dbReference type="ARBA" id="ARBA00008467"/>
    </source>
</evidence>
<dbReference type="InterPro" id="IPR020841">
    <property type="entry name" value="PKS_Beta-ketoAc_synthase_dom"/>
</dbReference>
<name>A0A1G9AXD5_9ACTN</name>
<evidence type="ECO:0000256" key="3">
    <source>
        <dbReference type="ARBA" id="ARBA00023315"/>
    </source>
</evidence>
<dbReference type="PANTHER" id="PTHR11712">
    <property type="entry name" value="POLYKETIDE SYNTHASE-RELATED"/>
    <property type="match status" value="1"/>
</dbReference>
<dbReference type="Pfam" id="PF00109">
    <property type="entry name" value="ketoacyl-synt"/>
    <property type="match status" value="1"/>
</dbReference>